<gene>
    <name evidence="1" type="ORF">RHMOL_Rhmol10G0050000</name>
</gene>
<evidence type="ECO:0000313" key="1">
    <source>
        <dbReference type="EMBL" id="KAI8533942.1"/>
    </source>
</evidence>
<evidence type="ECO:0000313" key="2">
    <source>
        <dbReference type="Proteomes" id="UP001062846"/>
    </source>
</evidence>
<accession>A0ACC0M013</accession>
<reference evidence="1" key="1">
    <citation type="submission" date="2022-02" db="EMBL/GenBank/DDBJ databases">
        <title>Plant Genome Project.</title>
        <authorList>
            <person name="Zhang R.-G."/>
        </authorList>
    </citation>
    <scope>NUCLEOTIDE SEQUENCE</scope>
    <source>
        <strain evidence="1">AT1</strain>
    </source>
</reference>
<name>A0ACC0M013_RHOML</name>
<sequence>MSRCDEKESFESMTEVAPRIVLKTSLEPIQQDILKTSYKAMLEDIFIVLREGVSHKVLKVSTNPKTSSEKIQISVDGSIPADQLKEFIMGAIAEKDARKSQNFLTMNLCAQRQ</sequence>
<dbReference type="EMBL" id="CM046397">
    <property type="protein sequence ID" value="KAI8533942.1"/>
    <property type="molecule type" value="Genomic_DNA"/>
</dbReference>
<dbReference type="Proteomes" id="UP001062846">
    <property type="component" value="Chromosome 10"/>
</dbReference>
<comment type="caution">
    <text evidence="1">The sequence shown here is derived from an EMBL/GenBank/DDBJ whole genome shotgun (WGS) entry which is preliminary data.</text>
</comment>
<keyword evidence="2" id="KW-1185">Reference proteome</keyword>
<organism evidence="1 2">
    <name type="scientific">Rhododendron molle</name>
    <name type="common">Chinese azalea</name>
    <name type="synonym">Azalea mollis</name>
    <dbReference type="NCBI Taxonomy" id="49168"/>
    <lineage>
        <taxon>Eukaryota</taxon>
        <taxon>Viridiplantae</taxon>
        <taxon>Streptophyta</taxon>
        <taxon>Embryophyta</taxon>
        <taxon>Tracheophyta</taxon>
        <taxon>Spermatophyta</taxon>
        <taxon>Magnoliopsida</taxon>
        <taxon>eudicotyledons</taxon>
        <taxon>Gunneridae</taxon>
        <taxon>Pentapetalae</taxon>
        <taxon>asterids</taxon>
        <taxon>Ericales</taxon>
        <taxon>Ericaceae</taxon>
        <taxon>Ericoideae</taxon>
        <taxon>Rhodoreae</taxon>
        <taxon>Rhododendron</taxon>
    </lineage>
</organism>
<protein>
    <submittedName>
        <fullName evidence="1">Uncharacterized protein</fullName>
    </submittedName>
</protein>
<proteinExistence type="predicted"/>